<dbReference type="Pfam" id="PF00361">
    <property type="entry name" value="Proton_antipo_M"/>
    <property type="match status" value="2"/>
</dbReference>
<proteinExistence type="inferred from homology"/>
<feature type="transmembrane region" description="Helical" evidence="5">
    <location>
        <begin position="432"/>
        <end position="450"/>
    </location>
</feature>
<keyword evidence="2 5" id="KW-0812">Transmembrane</keyword>
<protein>
    <submittedName>
        <fullName evidence="7">NADH dehydrogenase subunit 2</fullName>
    </submittedName>
</protein>
<feature type="transmembrane region" description="Helical" evidence="5">
    <location>
        <begin position="129"/>
        <end position="145"/>
    </location>
</feature>
<feature type="transmembrane region" description="Helical" evidence="5">
    <location>
        <begin position="470"/>
        <end position="489"/>
    </location>
</feature>
<evidence type="ECO:0000256" key="4">
    <source>
        <dbReference type="ARBA" id="ARBA00023136"/>
    </source>
</evidence>
<gene>
    <name evidence="7" type="primary">nad2</name>
    <name evidence="7" type="ORF">Nram.m55</name>
</gene>
<accession>A0A343A6U1</accession>
<dbReference type="InterPro" id="IPR010096">
    <property type="entry name" value="NADH-Q_OxRdtase_suN/2"/>
</dbReference>
<dbReference type="HAMAP" id="MF_00445">
    <property type="entry name" value="NDH1_NuoN_1"/>
    <property type="match status" value="1"/>
</dbReference>
<geneLocation type="mitochondrion" evidence="7"/>
<dbReference type="GO" id="GO:0016020">
    <property type="term" value="C:membrane"/>
    <property type="evidence" value="ECO:0007669"/>
    <property type="project" value="UniProtKB-SubCell"/>
</dbReference>
<organism evidence="7">
    <name type="scientific">Navicula ramosissima</name>
    <dbReference type="NCBI Taxonomy" id="265559"/>
    <lineage>
        <taxon>Eukaryota</taxon>
        <taxon>Sar</taxon>
        <taxon>Stramenopiles</taxon>
        <taxon>Ochrophyta</taxon>
        <taxon>Bacillariophyta</taxon>
        <taxon>Bacillariophyceae</taxon>
        <taxon>Bacillariophycidae</taxon>
        <taxon>Naviculales</taxon>
        <taxon>Naviculaceae</taxon>
        <taxon>Navicula</taxon>
    </lineage>
</organism>
<feature type="transmembrane region" description="Helical" evidence="5">
    <location>
        <begin position="20"/>
        <end position="41"/>
    </location>
</feature>
<feature type="transmembrane region" description="Helical" evidence="5">
    <location>
        <begin position="98"/>
        <end position="117"/>
    </location>
</feature>
<feature type="transmembrane region" description="Helical" evidence="5">
    <location>
        <begin position="662"/>
        <end position="678"/>
    </location>
</feature>
<name>A0A343A6U1_9STRA</name>
<keyword evidence="3 5" id="KW-1133">Transmembrane helix</keyword>
<feature type="transmembrane region" description="Helical" evidence="5">
    <location>
        <begin position="555"/>
        <end position="577"/>
    </location>
</feature>
<dbReference type="InterPro" id="IPR001750">
    <property type="entry name" value="ND/Mrp_TM"/>
</dbReference>
<feature type="transmembrane region" description="Helical" evidence="5">
    <location>
        <begin position="685"/>
        <end position="705"/>
    </location>
</feature>
<comment type="subcellular location">
    <subcellularLocation>
        <location evidence="1">Membrane</location>
        <topology evidence="1">Multi-pass membrane protein</topology>
    </subcellularLocation>
</comment>
<evidence type="ECO:0000313" key="7">
    <source>
        <dbReference type="EMBL" id="AOY40379.1"/>
    </source>
</evidence>
<evidence type="ECO:0000256" key="3">
    <source>
        <dbReference type="ARBA" id="ARBA00022989"/>
    </source>
</evidence>
<evidence type="ECO:0000256" key="5">
    <source>
        <dbReference type="SAM" id="Phobius"/>
    </source>
</evidence>
<dbReference type="EMBL" id="KX343079">
    <property type="protein sequence ID" value="AOY40379.1"/>
    <property type="molecule type" value="Genomic_DNA"/>
</dbReference>
<sequence>MSFDGVFLSMDYIKIQELTFLPEYFLLTALFCLTLFALFTFTFSSKEANLNTRFQYDNQMIFLQVFVIACYLVLVLQQSNISLLGLNGFNDLLFNDPLAITSKFVIGISSILYLLFITKYLKDQKLNNFEYYIILLTSIFGFFLLCCANDFITAYLAIELQGLAFYVLASFKKSSNFSVESGIKYFVLGSLSTALFLLGITFIYGISGSILLTDFKDFFVWAFSANSIVLGANSMGQFLETFQEKVGLIDGSNLEKLNTMGEKLSLLDNNFDNAEVSNSSALNSLKGYADFENSYQDVSAEFLNVLDVSQLDYENFIKFKNSLLNSNYYEDEDLEKFYGLSSENLSELSNVQNISTNLAGDSYFDTIYHVLAGFSVDKDLLSSFSAGAEYENIVTSQSYMDSVIQIANINRFFFALSEMETAKFSSTFDFDFAIFGLIIILLALFFKLALAPFHLWSPDVYEGSPSSSTFFFMVLSKFGIFVFLLRLCYFSFYSFIPYWQFYSIIVASISIFVGSVAGLKQRKLKSLLTYSSINNMGFVLLAFSVGGFEGIQVKFYYLMVYILASVCIWSIVLNLQLKKNHYFEKQNRDLGDLALLQESNPILAQNLGITLFSLAGLPPMVGFLAKMGVFKALSGISVYYFSVINILFSVIATFYYLRITKIIFFVNILVGNLYATIYSKKVFIINLLTFLLVFLFFNPMFLYLYSYKITLFFK</sequence>
<evidence type="ECO:0000256" key="1">
    <source>
        <dbReference type="ARBA" id="ARBA00004141"/>
    </source>
</evidence>
<feature type="transmembrane region" description="Helical" evidence="5">
    <location>
        <begin position="61"/>
        <end position="78"/>
    </location>
</feature>
<dbReference type="PANTHER" id="PTHR22773">
    <property type="entry name" value="NADH DEHYDROGENASE"/>
    <property type="match status" value="1"/>
</dbReference>
<dbReference type="GO" id="GO:0042773">
    <property type="term" value="P:ATP synthesis coupled electron transport"/>
    <property type="evidence" value="ECO:0007669"/>
    <property type="project" value="InterPro"/>
</dbReference>
<dbReference type="AlphaFoldDB" id="A0A343A6U1"/>
<reference evidence="7" key="1">
    <citation type="journal article" date="2016" name="Mitochondrial DNA Part B Resour">
        <title>Complete mitochondrial genome of biraphid benthic diatom, Navicula ramosissima (Naviculales, Bacillariophyceae).</title>
        <authorList>
            <person name="An S.M."/>
            <person name="Noh J.H."/>
            <person name="Lee H.R."/>
            <person name="Choi D.H."/>
            <person name="Lee J.H."/>
            <person name="Yang E.C."/>
        </authorList>
    </citation>
    <scope>NUCLEOTIDE SEQUENCE</scope>
</reference>
<feature type="domain" description="NADH:quinone oxidoreductase/Mrp antiporter transmembrane" evidence="6">
    <location>
        <begin position="148"/>
        <end position="222"/>
    </location>
</feature>
<feature type="domain" description="NADH:quinone oxidoreductase/Mrp antiporter transmembrane" evidence="6">
    <location>
        <begin position="425"/>
        <end position="651"/>
    </location>
</feature>
<feature type="transmembrane region" description="Helical" evidence="5">
    <location>
        <begin position="501"/>
        <end position="521"/>
    </location>
</feature>
<keyword evidence="4 5" id="KW-0472">Membrane</keyword>
<feature type="transmembrane region" description="Helical" evidence="5">
    <location>
        <begin position="602"/>
        <end position="625"/>
    </location>
</feature>
<evidence type="ECO:0000259" key="6">
    <source>
        <dbReference type="Pfam" id="PF00361"/>
    </source>
</evidence>
<feature type="transmembrane region" description="Helical" evidence="5">
    <location>
        <begin position="527"/>
        <end position="548"/>
    </location>
</feature>
<dbReference type="GO" id="GO:0008137">
    <property type="term" value="F:NADH dehydrogenase (ubiquinone) activity"/>
    <property type="evidence" value="ECO:0007669"/>
    <property type="project" value="InterPro"/>
</dbReference>
<dbReference type="RefSeq" id="YP_009317764.1">
    <property type="nucleotide sequence ID" value="NC_031848.1"/>
</dbReference>
<feature type="transmembrane region" description="Helical" evidence="5">
    <location>
        <begin position="637"/>
        <end position="656"/>
    </location>
</feature>
<feature type="transmembrane region" description="Helical" evidence="5">
    <location>
        <begin position="183"/>
        <end position="206"/>
    </location>
</feature>
<dbReference type="GeneID" id="30218193"/>
<keyword evidence="7" id="KW-0496">Mitochondrion</keyword>
<evidence type="ECO:0000256" key="2">
    <source>
        <dbReference type="ARBA" id="ARBA00022692"/>
    </source>
</evidence>